<dbReference type="PROSITE" id="PS00973">
    <property type="entry name" value="USP_2"/>
    <property type="match status" value="1"/>
</dbReference>
<gene>
    <name evidence="8" type="ORF">OGAPHI_001528</name>
</gene>
<dbReference type="OrthoDB" id="27652at2759"/>
<feature type="domain" description="USP" evidence="7">
    <location>
        <begin position="70"/>
        <end position="524"/>
    </location>
</feature>
<comment type="catalytic activity">
    <reaction evidence="1">
        <text>Thiol-dependent hydrolysis of ester, thioester, amide, peptide and isopeptide bonds formed by the C-terminal Gly of ubiquitin (a 76-residue protein attached to proteins as an intracellular targeting signal).</text>
        <dbReference type="EC" id="3.4.19.12"/>
    </reaction>
</comment>
<protein>
    <recommendedName>
        <fullName evidence="3">ubiquitinyl hydrolase 1</fullName>
        <ecNumber evidence="3">3.4.19.12</ecNumber>
    </recommendedName>
</protein>
<evidence type="ECO:0000256" key="3">
    <source>
        <dbReference type="ARBA" id="ARBA00012759"/>
    </source>
</evidence>
<feature type="compositionally biased region" description="Low complexity" evidence="6">
    <location>
        <begin position="127"/>
        <end position="143"/>
    </location>
</feature>
<dbReference type="Gene3D" id="3.90.70.10">
    <property type="entry name" value="Cysteine proteinases"/>
    <property type="match status" value="2"/>
</dbReference>
<dbReference type="EMBL" id="JAEUBE010000137">
    <property type="protein sequence ID" value="KAH3669407.1"/>
    <property type="molecule type" value="Genomic_DNA"/>
</dbReference>
<dbReference type="GO" id="GO:0005634">
    <property type="term" value="C:nucleus"/>
    <property type="evidence" value="ECO:0007669"/>
    <property type="project" value="TreeGrafter"/>
</dbReference>
<accession>A0A9P8PCE5</accession>
<evidence type="ECO:0000256" key="4">
    <source>
        <dbReference type="ARBA" id="ARBA00022670"/>
    </source>
</evidence>
<dbReference type="AlphaFoldDB" id="A0A9P8PCE5"/>
<name>A0A9P8PCE5_9ASCO</name>
<dbReference type="Pfam" id="PF00443">
    <property type="entry name" value="UCH"/>
    <property type="match status" value="1"/>
</dbReference>
<comment type="similarity">
    <text evidence="2">Belongs to the peptidase C19 family.</text>
</comment>
<dbReference type="CDD" id="cd02663">
    <property type="entry name" value="Peptidase_C19G"/>
    <property type="match status" value="1"/>
</dbReference>
<keyword evidence="9" id="KW-1185">Reference proteome</keyword>
<dbReference type="InterPro" id="IPR038765">
    <property type="entry name" value="Papain-like_cys_pep_sf"/>
</dbReference>
<evidence type="ECO:0000256" key="6">
    <source>
        <dbReference type="SAM" id="MobiDB-lite"/>
    </source>
</evidence>
<dbReference type="GO" id="GO:0004843">
    <property type="term" value="F:cysteine-type deubiquitinase activity"/>
    <property type="evidence" value="ECO:0007669"/>
    <property type="project" value="UniProtKB-EC"/>
</dbReference>
<dbReference type="GO" id="GO:0016579">
    <property type="term" value="P:protein deubiquitination"/>
    <property type="evidence" value="ECO:0007669"/>
    <property type="project" value="InterPro"/>
</dbReference>
<feature type="region of interest" description="Disordered" evidence="6">
    <location>
        <begin position="558"/>
        <end position="599"/>
    </location>
</feature>
<evidence type="ECO:0000256" key="1">
    <source>
        <dbReference type="ARBA" id="ARBA00000707"/>
    </source>
</evidence>
<dbReference type="PANTHER" id="PTHR24006:SF733">
    <property type="entry name" value="RE52890P"/>
    <property type="match status" value="1"/>
</dbReference>
<dbReference type="PANTHER" id="PTHR24006">
    <property type="entry name" value="UBIQUITIN CARBOXYL-TERMINAL HYDROLASE"/>
    <property type="match status" value="1"/>
</dbReference>
<dbReference type="GO" id="GO:0006508">
    <property type="term" value="P:proteolysis"/>
    <property type="evidence" value="ECO:0007669"/>
    <property type="project" value="UniProtKB-KW"/>
</dbReference>
<dbReference type="EC" id="3.4.19.12" evidence="3"/>
<sequence length="599" mass="67584">MFKRWKPEKSKKDSAAAPTPPPDADSFKGESIHFETIQTPEEPIDPALEFAVLNNAQPQMPYGDGSDKVFGMENFGYTCYIASILQALYYTTPFRHEILSFPERDPSHPRKRKLRVSGHKPHAYLASLASAPPSSGSNGSTANGNGGAGVSQSSKVRSLFKQGQSQSTPSTAGTVEQDGTFELNNPEIEKVLLAKYPEFAKLNINYSLNQQKNITIVGVMDNPAATSEQRKRQALLRGPVINLDHSYSQEYGMSQSIFTALKDVFECVAENSSKVGIVSPQRLVEVVKKENEMFRSSMHQDAHEFLNFLINNVIESIDLYCKSTGRKSNIHRLFEGLLTSETKCLFCEKTSTRDEMFLDLSIDLQQDTSITHCLKMFSQSEMLTGSNKFYCDDCHSLQEAAKTIRLKKLPKILALHLKRFKYSEELGRNVKLFYRVEYSKVLRICNTTEDSDYSDMLYELYAVVVHIGGGPYHGHYVSLVKTAKFGWLLFDDETVECIDENFVYRFFGDGPGLATAYLLYYRQIEDEEKYTEQLLKEGLSSALDGEIDTSAFQHEEPVLVAPEADEKSDPFEKEPVETPPKQDKQEKKKRVFGFKLGKS</sequence>
<evidence type="ECO:0000313" key="9">
    <source>
        <dbReference type="Proteomes" id="UP000769157"/>
    </source>
</evidence>
<dbReference type="SUPFAM" id="SSF54001">
    <property type="entry name" value="Cysteine proteinases"/>
    <property type="match status" value="1"/>
</dbReference>
<dbReference type="InterPro" id="IPR001394">
    <property type="entry name" value="Peptidase_C19_UCH"/>
</dbReference>
<dbReference type="PROSITE" id="PS50235">
    <property type="entry name" value="USP_3"/>
    <property type="match status" value="1"/>
</dbReference>
<proteinExistence type="inferred from homology"/>
<evidence type="ECO:0000256" key="5">
    <source>
        <dbReference type="ARBA" id="ARBA00022801"/>
    </source>
</evidence>
<evidence type="ECO:0000313" key="8">
    <source>
        <dbReference type="EMBL" id="KAH3669407.1"/>
    </source>
</evidence>
<feature type="compositionally biased region" description="Basic residues" evidence="6">
    <location>
        <begin position="587"/>
        <end position="599"/>
    </location>
</feature>
<dbReference type="GO" id="GO:0005829">
    <property type="term" value="C:cytosol"/>
    <property type="evidence" value="ECO:0007669"/>
    <property type="project" value="TreeGrafter"/>
</dbReference>
<organism evidence="8 9">
    <name type="scientific">Ogataea philodendri</name>
    <dbReference type="NCBI Taxonomy" id="1378263"/>
    <lineage>
        <taxon>Eukaryota</taxon>
        <taxon>Fungi</taxon>
        <taxon>Dikarya</taxon>
        <taxon>Ascomycota</taxon>
        <taxon>Saccharomycotina</taxon>
        <taxon>Pichiomycetes</taxon>
        <taxon>Pichiales</taxon>
        <taxon>Pichiaceae</taxon>
        <taxon>Ogataea</taxon>
    </lineage>
</organism>
<feature type="compositionally biased region" description="Polar residues" evidence="6">
    <location>
        <begin position="150"/>
        <end position="174"/>
    </location>
</feature>
<reference evidence="8" key="1">
    <citation type="journal article" date="2021" name="Open Biol.">
        <title>Shared evolutionary footprints suggest mitochondrial oxidative damage underlies multiple complex I losses in fungi.</title>
        <authorList>
            <person name="Schikora-Tamarit M.A."/>
            <person name="Marcet-Houben M."/>
            <person name="Nosek J."/>
            <person name="Gabaldon T."/>
        </authorList>
    </citation>
    <scope>NUCLEOTIDE SEQUENCE</scope>
    <source>
        <strain evidence="8">CBS6075</strain>
    </source>
</reference>
<feature type="region of interest" description="Disordered" evidence="6">
    <location>
        <begin position="127"/>
        <end position="179"/>
    </location>
</feature>
<dbReference type="InterPro" id="IPR028889">
    <property type="entry name" value="USP"/>
</dbReference>
<dbReference type="FunFam" id="3.90.70.10:FF:000131">
    <property type="entry name" value="Ubiquitin carboxyl-terminal hydrolase"/>
    <property type="match status" value="1"/>
</dbReference>
<dbReference type="InterPro" id="IPR018200">
    <property type="entry name" value="USP_CS"/>
</dbReference>
<evidence type="ECO:0000259" key="7">
    <source>
        <dbReference type="PROSITE" id="PS50235"/>
    </source>
</evidence>
<dbReference type="Proteomes" id="UP000769157">
    <property type="component" value="Unassembled WGS sequence"/>
</dbReference>
<dbReference type="RefSeq" id="XP_046063670.1">
    <property type="nucleotide sequence ID" value="XM_046202300.1"/>
</dbReference>
<feature type="region of interest" description="Disordered" evidence="6">
    <location>
        <begin position="1"/>
        <end position="29"/>
    </location>
</feature>
<reference evidence="8" key="2">
    <citation type="submission" date="2021-01" db="EMBL/GenBank/DDBJ databases">
        <authorList>
            <person name="Schikora-Tamarit M.A."/>
        </authorList>
    </citation>
    <scope>NUCLEOTIDE SEQUENCE</scope>
    <source>
        <strain evidence="8">CBS6075</strain>
    </source>
</reference>
<dbReference type="InterPro" id="IPR050164">
    <property type="entry name" value="Peptidase_C19"/>
</dbReference>
<comment type="caution">
    <text evidence="8">The sequence shown here is derived from an EMBL/GenBank/DDBJ whole genome shotgun (WGS) entry which is preliminary data.</text>
</comment>
<dbReference type="GeneID" id="70233496"/>
<feature type="compositionally biased region" description="Basic and acidic residues" evidence="6">
    <location>
        <begin position="564"/>
        <end position="586"/>
    </location>
</feature>
<feature type="compositionally biased region" description="Basic and acidic residues" evidence="6">
    <location>
        <begin position="1"/>
        <end position="14"/>
    </location>
</feature>
<keyword evidence="5" id="KW-0378">Hydrolase</keyword>
<keyword evidence="4" id="KW-0645">Protease</keyword>
<evidence type="ECO:0000256" key="2">
    <source>
        <dbReference type="ARBA" id="ARBA00009085"/>
    </source>
</evidence>